<proteinExistence type="predicted"/>
<sequence>MLTSRLLPFRNILPPKKAFHFTRRALLSTLNAPKVYASFFKKYNCGGYTFEPGKPPEQEFQLLAKNRQWGTKSTTKHHGLLDRAIRLAEFFERFEDRAGRYTYSPGTEHNIEFKRLCTVKGWDKGKIVDVKKEYEKLREASNHSRDGGASNREDHQEKNKDLKGRTAIARFFIKYQCPGYSYEYRSSGTEFRALAEAKKAIWKSQTGTRKRTGPYEKTEEYERLQREFQVAIEECFDSFLRVKSGSLEEKETRPWETLVELLKLGKAPMDGSTAAELIKTVHINIYDFVDLFTIHLPPSAKTLEKLLTTEFYQIQKLRFPNVVILAAYSCLTKRVYDLENAKKNGTLVLLLHRLREHFHEFDDFMKTIYHRNLGGRVPSPNIAKKMLQGGFPREWESVPSPDIVKKMLRGRFPREWERLDKELRERFPFEWGKDNGG</sequence>
<organism evidence="2 3">
    <name type="scientific">Choiromyces venosus 120613-1</name>
    <dbReference type="NCBI Taxonomy" id="1336337"/>
    <lineage>
        <taxon>Eukaryota</taxon>
        <taxon>Fungi</taxon>
        <taxon>Dikarya</taxon>
        <taxon>Ascomycota</taxon>
        <taxon>Pezizomycotina</taxon>
        <taxon>Pezizomycetes</taxon>
        <taxon>Pezizales</taxon>
        <taxon>Tuberaceae</taxon>
        <taxon>Choiromyces</taxon>
    </lineage>
</organism>
<dbReference type="AlphaFoldDB" id="A0A3N4JIK4"/>
<evidence type="ECO:0000313" key="2">
    <source>
        <dbReference type="EMBL" id="RPA96230.1"/>
    </source>
</evidence>
<dbReference type="EMBL" id="ML120416">
    <property type="protein sequence ID" value="RPA96230.1"/>
    <property type="molecule type" value="Genomic_DNA"/>
</dbReference>
<evidence type="ECO:0000256" key="1">
    <source>
        <dbReference type="SAM" id="MobiDB-lite"/>
    </source>
</evidence>
<reference evidence="2 3" key="1">
    <citation type="journal article" date="2018" name="Nat. Ecol. Evol.">
        <title>Pezizomycetes genomes reveal the molecular basis of ectomycorrhizal truffle lifestyle.</title>
        <authorList>
            <person name="Murat C."/>
            <person name="Payen T."/>
            <person name="Noel B."/>
            <person name="Kuo A."/>
            <person name="Morin E."/>
            <person name="Chen J."/>
            <person name="Kohler A."/>
            <person name="Krizsan K."/>
            <person name="Balestrini R."/>
            <person name="Da Silva C."/>
            <person name="Montanini B."/>
            <person name="Hainaut M."/>
            <person name="Levati E."/>
            <person name="Barry K.W."/>
            <person name="Belfiori B."/>
            <person name="Cichocki N."/>
            <person name="Clum A."/>
            <person name="Dockter R.B."/>
            <person name="Fauchery L."/>
            <person name="Guy J."/>
            <person name="Iotti M."/>
            <person name="Le Tacon F."/>
            <person name="Lindquist E.A."/>
            <person name="Lipzen A."/>
            <person name="Malagnac F."/>
            <person name="Mello A."/>
            <person name="Molinier V."/>
            <person name="Miyauchi S."/>
            <person name="Poulain J."/>
            <person name="Riccioni C."/>
            <person name="Rubini A."/>
            <person name="Sitrit Y."/>
            <person name="Splivallo R."/>
            <person name="Traeger S."/>
            <person name="Wang M."/>
            <person name="Zifcakova L."/>
            <person name="Wipf D."/>
            <person name="Zambonelli A."/>
            <person name="Paolocci F."/>
            <person name="Nowrousian M."/>
            <person name="Ottonello S."/>
            <person name="Baldrian P."/>
            <person name="Spatafora J.W."/>
            <person name="Henrissat B."/>
            <person name="Nagy L.G."/>
            <person name="Aury J.M."/>
            <person name="Wincker P."/>
            <person name="Grigoriev I.V."/>
            <person name="Bonfante P."/>
            <person name="Martin F.M."/>
        </authorList>
    </citation>
    <scope>NUCLEOTIDE SEQUENCE [LARGE SCALE GENOMIC DNA]</scope>
    <source>
        <strain evidence="2 3">120613-1</strain>
    </source>
</reference>
<feature type="region of interest" description="Disordered" evidence="1">
    <location>
        <begin position="138"/>
        <end position="160"/>
    </location>
</feature>
<protein>
    <submittedName>
        <fullName evidence="2">Uncharacterized protein</fullName>
    </submittedName>
</protein>
<accession>A0A3N4JIK4</accession>
<evidence type="ECO:0000313" key="3">
    <source>
        <dbReference type="Proteomes" id="UP000276215"/>
    </source>
</evidence>
<gene>
    <name evidence="2" type="ORF">L873DRAFT_1695070</name>
</gene>
<name>A0A3N4JIK4_9PEZI</name>
<keyword evidence="3" id="KW-1185">Reference proteome</keyword>
<dbReference type="OrthoDB" id="6105938at2759"/>
<dbReference type="Proteomes" id="UP000276215">
    <property type="component" value="Unassembled WGS sequence"/>
</dbReference>